<evidence type="ECO:0000313" key="2">
    <source>
        <dbReference type="Proteomes" id="UP000464884"/>
    </source>
</evidence>
<dbReference type="Proteomes" id="UP000464884">
    <property type="component" value="Chromosome"/>
</dbReference>
<sequence>MKTRDILNTVTRTLPDWHVYNDHQFGRITAYNPQAGCEVVVGLPDTDTNTIRIVRARYELVEDVTVFNTADMGEEQALDELARLLAAPMPRTDRLMWLKEQFDKGAEWCRSTLHDEQAAKDTEDMAERYMCVCESCDKYPELDPVSVFEGWLLGEELGSPYETRRQAASHMLSDVRRLDRE</sequence>
<dbReference type="RefSeq" id="WP_159140545.1">
    <property type="nucleotide sequence ID" value="NZ_CP047129.1"/>
</dbReference>
<reference evidence="1 2" key="1">
    <citation type="submission" date="2019-12" db="EMBL/GenBank/DDBJ databases">
        <title>Draft Genome Sequence of Bifidobacterium adolescentis ZJ2.</title>
        <authorList>
            <person name="Jin Z."/>
        </authorList>
    </citation>
    <scope>NUCLEOTIDE SEQUENCE [LARGE SCALE GENOMIC DNA]</scope>
    <source>
        <strain evidence="1 2">ZJ2</strain>
    </source>
</reference>
<organism evidence="1 2">
    <name type="scientific">Bifidobacterium adolescentis</name>
    <dbReference type="NCBI Taxonomy" id="1680"/>
    <lineage>
        <taxon>Bacteria</taxon>
        <taxon>Bacillati</taxon>
        <taxon>Actinomycetota</taxon>
        <taxon>Actinomycetes</taxon>
        <taxon>Bifidobacteriales</taxon>
        <taxon>Bifidobacteriaceae</taxon>
        <taxon>Bifidobacterium</taxon>
    </lineage>
</organism>
<dbReference type="AlphaFoldDB" id="A0A6I6R006"/>
<evidence type="ECO:0000313" key="1">
    <source>
        <dbReference type="EMBL" id="QHB62627.1"/>
    </source>
</evidence>
<proteinExistence type="predicted"/>
<gene>
    <name evidence="1" type="ORF">F3K97_04680</name>
</gene>
<accession>A0A6I6R006</accession>
<name>A0A6I6R006_BIFAD</name>
<dbReference type="EMBL" id="CP047129">
    <property type="protein sequence ID" value="QHB62627.1"/>
    <property type="molecule type" value="Genomic_DNA"/>
</dbReference>
<protein>
    <submittedName>
        <fullName evidence="1">Uncharacterized protein</fullName>
    </submittedName>
</protein>